<keyword evidence="2" id="KW-1185">Reference proteome</keyword>
<evidence type="ECO:0000313" key="2">
    <source>
        <dbReference type="Proteomes" id="UP000182938"/>
    </source>
</evidence>
<gene>
    <name evidence="1" type="ORF">ASJ30_09340</name>
</gene>
<sequence length="141" mass="15814">MSFEPPQTLSTAQCWDLLAAHEFGRLAFPLVGDVQITPLNYAVDGDRLLFRTAEGNKLLGVVMHARVALEIDELTQESAWSVVVRGSARVLEGAEADRAEQVPLRPWVGDDKHHVIEIAPDEVSGRRFHLHKPWEHMRATD</sequence>
<dbReference type="InterPro" id="IPR024747">
    <property type="entry name" value="Pyridox_Oxase-rel"/>
</dbReference>
<dbReference type="AlphaFoldDB" id="A0A1L3MH39"/>
<evidence type="ECO:0000313" key="1">
    <source>
        <dbReference type="EMBL" id="APH01705.1"/>
    </source>
</evidence>
<dbReference type="InterPro" id="IPR012349">
    <property type="entry name" value="Split_barrel_FMN-bd"/>
</dbReference>
<dbReference type="Proteomes" id="UP000182938">
    <property type="component" value="Chromosome"/>
</dbReference>
<reference evidence="1 2" key="1">
    <citation type="submission" date="2015-11" db="EMBL/GenBank/DDBJ databases">
        <authorList>
            <person name="Zhang Y."/>
            <person name="Guo Z."/>
        </authorList>
    </citation>
    <scope>NUCLEOTIDE SEQUENCE [LARGE SCALE GENOMIC DNA]</scope>
    <source>
        <strain evidence="1 2">YFY001</strain>
    </source>
</reference>
<proteinExistence type="predicted"/>
<dbReference type="Pfam" id="PF12900">
    <property type="entry name" value="Pyridox_ox_2"/>
    <property type="match status" value="1"/>
</dbReference>
<dbReference type="KEGG" id="jte:ASJ30_09340"/>
<dbReference type="EMBL" id="CP013290">
    <property type="protein sequence ID" value="APH01705.1"/>
    <property type="molecule type" value="Genomic_DNA"/>
</dbReference>
<dbReference type="RefSeq" id="WP_072624865.1">
    <property type="nucleotide sequence ID" value="NZ_CP013290.1"/>
</dbReference>
<accession>A0A1L3MH39</accession>
<protein>
    <submittedName>
        <fullName evidence="1">Pyridoxamine 5'-phosphate oxidase</fullName>
    </submittedName>
</protein>
<name>A0A1L3MH39_9MICO</name>
<organism evidence="1 2">
    <name type="scientific">Janibacter indicus</name>
    <dbReference type="NCBI Taxonomy" id="857417"/>
    <lineage>
        <taxon>Bacteria</taxon>
        <taxon>Bacillati</taxon>
        <taxon>Actinomycetota</taxon>
        <taxon>Actinomycetes</taxon>
        <taxon>Micrococcales</taxon>
        <taxon>Intrasporangiaceae</taxon>
        <taxon>Janibacter</taxon>
    </lineage>
</organism>
<dbReference type="Gene3D" id="2.30.110.10">
    <property type="entry name" value="Electron Transport, Fmn-binding Protein, Chain A"/>
    <property type="match status" value="1"/>
</dbReference>
<dbReference type="SUPFAM" id="SSF50475">
    <property type="entry name" value="FMN-binding split barrel"/>
    <property type="match status" value="1"/>
</dbReference>